<proteinExistence type="predicted"/>
<dbReference type="PANTHER" id="PTHR31024:SF13">
    <property type="entry name" value="C-TYPE LECTIN DOMAIN-CONTAINING PROTEIN 160"/>
    <property type="match status" value="1"/>
</dbReference>
<dbReference type="SUPFAM" id="SSF56436">
    <property type="entry name" value="C-type lectin-like"/>
    <property type="match status" value="1"/>
</dbReference>
<keyword evidence="1" id="KW-1015">Disulfide bond</keyword>
<protein>
    <submittedName>
        <fullName evidence="4">C-type lectin domain-containing protein</fullName>
    </submittedName>
</protein>
<evidence type="ECO:0000259" key="2">
    <source>
        <dbReference type="PROSITE" id="PS50041"/>
    </source>
</evidence>
<dbReference type="InterPro" id="IPR016187">
    <property type="entry name" value="CTDL_fold"/>
</dbReference>
<dbReference type="AlphaFoldDB" id="A0A1I8AXK3"/>
<dbReference type="InterPro" id="IPR018378">
    <property type="entry name" value="C-type_lectin_CS"/>
</dbReference>
<dbReference type="Proteomes" id="UP000095287">
    <property type="component" value="Unplaced"/>
</dbReference>
<dbReference type="Gene3D" id="3.10.100.10">
    <property type="entry name" value="Mannose-Binding Protein A, subunit A"/>
    <property type="match status" value="1"/>
</dbReference>
<dbReference type="WBParaSite" id="L893_g9988.t2">
    <property type="protein sequence ID" value="L893_g9988.t2"/>
    <property type="gene ID" value="L893_g9988"/>
</dbReference>
<dbReference type="InterPro" id="IPR036465">
    <property type="entry name" value="vWFA_dom_sf"/>
</dbReference>
<dbReference type="InterPro" id="IPR002035">
    <property type="entry name" value="VWF_A"/>
</dbReference>
<dbReference type="PROSITE" id="PS50041">
    <property type="entry name" value="C_TYPE_LECTIN_2"/>
    <property type="match status" value="1"/>
</dbReference>
<organism evidence="3 4">
    <name type="scientific">Steinernema glaseri</name>
    <dbReference type="NCBI Taxonomy" id="37863"/>
    <lineage>
        <taxon>Eukaryota</taxon>
        <taxon>Metazoa</taxon>
        <taxon>Ecdysozoa</taxon>
        <taxon>Nematoda</taxon>
        <taxon>Chromadorea</taxon>
        <taxon>Rhabditida</taxon>
        <taxon>Tylenchina</taxon>
        <taxon>Panagrolaimomorpha</taxon>
        <taxon>Strongyloidoidea</taxon>
        <taxon>Steinernematidae</taxon>
        <taxon>Steinernema</taxon>
    </lineage>
</organism>
<accession>A0A1I8AXK3</accession>
<dbReference type="SMART" id="SM00034">
    <property type="entry name" value="CLECT"/>
    <property type="match status" value="1"/>
</dbReference>
<reference evidence="4" key="1">
    <citation type="submission" date="2016-11" db="UniProtKB">
        <authorList>
            <consortium name="WormBaseParasite"/>
        </authorList>
    </citation>
    <scope>IDENTIFICATION</scope>
</reference>
<name>A0A1I8AXK3_9BILA</name>
<dbReference type="Gene3D" id="3.40.50.410">
    <property type="entry name" value="von Willebrand factor, type A domain"/>
    <property type="match status" value="1"/>
</dbReference>
<evidence type="ECO:0000313" key="4">
    <source>
        <dbReference type="WBParaSite" id="L893_g9988.t2"/>
    </source>
</evidence>
<dbReference type="PROSITE" id="PS00615">
    <property type="entry name" value="C_TYPE_LECTIN_1"/>
    <property type="match status" value="1"/>
</dbReference>
<sequence length="463" mass="50627">MDPFIEDAHFTSLGSWGMATTIVAKGEVGQGSIRTIQRTPPGRIPLTLEITLVSFFSRAFPPCNCLSPCYQRGIKRQWKHFNSLIQKLSDHRRFLVTMKTFVLCIALLLCCNAAPSISSTTTVAPPSTTTVVPPTPTAVPAVPSTVGAPSTTAVPGPVDRECACTVEKIWLDIVVIVDITEAMDQQGPEHQHRSVAADIFAEGGSQRNRKETVLLYASAYNQGGYSDPKETAIQMRDSGIEIITVAYVQASETNEILKIGELASPTFAFSNSKTKDLIETISDAFCKINCFCPTNWAQFSDSYTNPGAHKYGVCVRYVGIEASWFAANAIGCRNKGSFGSYLVTEFSSTKQRFNKAYYTDANNQTGSSGGVNYHIGLRTNVPHTTGYVWVQGTSKYIPFNSNNFHAWGAGYPNANLGDCVTVRSSSFLVQWENTNCFTNAQNYLCETTACDTDNYCDNIDGDF</sequence>
<evidence type="ECO:0000313" key="3">
    <source>
        <dbReference type="Proteomes" id="UP000095287"/>
    </source>
</evidence>
<evidence type="ECO:0000256" key="1">
    <source>
        <dbReference type="ARBA" id="ARBA00023157"/>
    </source>
</evidence>
<dbReference type="SUPFAM" id="SSF53300">
    <property type="entry name" value="vWA-like"/>
    <property type="match status" value="1"/>
</dbReference>
<dbReference type="InterPro" id="IPR016186">
    <property type="entry name" value="C-type_lectin-like/link_sf"/>
</dbReference>
<feature type="domain" description="C-type lectin" evidence="2">
    <location>
        <begin position="332"/>
        <end position="436"/>
    </location>
</feature>
<keyword evidence="3" id="KW-1185">Reference proteome</keyword>
<dbReference type="PANTHER" id="PTHR31024">
    <property type="entry name" value="C-TYPE LECTIN"/>
    <property type="match status" value="1"/>
</dbReference>
<dbReference type="InterPro" id="IPR001304">
    <property type="entry name" value="C-type_lectin-like"/>
</dbReference>
<dbReference type="Pfam" id="PF00092">
    <property type="entry name" value="VWA"/>
    <property type="match status" value="1"/>
</dbReference>